<keyword evidence="1" id="KW-0812">Transmembrane</keyword>
<evidence type="ECO:0000313" key="2">
    <source>
        <dbReference type="EMBL" id="MQW40589.1"/>
    </source>
</evidence>
<comment type="caution">
    <text evidence="2">The sequence shown here is derived from an EMBL/GenBank/DDBJ whole genome shotgun (WGS) entry which is preliminary data.</text>
</comment>
<evidence type="ECO:0000313" key="3">
    <source>
        <dbReference type="Proteomes" id="UP000439550"/>
    </source>
</evidence>
<protein>
    <submittedName>
        <fullName evidence="2">Uncharacterized protein</fullName>
    </submittedName>
</protein>
<keyword evidence="3" id="KW-1185">Reference proteome</keyword>
<gene>
    <name evidence="2" type="ORF">GHI93_11755</name>
</gene>
<name>A0A7X1ZA06_9LACT</name>
<reference evidence="2 3" key="1">
    <citation type="submission" date="2019-10" db="EMBL/GenBank/DDBJ databases">
        <authorList>
            <person name="Dong K."/>
        </authorList>
    </citation>
    <scope>NUCLEOTIDE SEQUENCE [LARGE SCALE GENOMIC DNA]</scope>
    <source>
        <strain evidence="2 3">DSM 28960</strain>
    </source>
</reference>
<dbReference type="AlphaFoldDB" id="A0A7X1ZA06"/>
<feature type="transmembrane region" description="Helical" evidence="1">
    <location>
        <begin position="96"/>
        <end position="129"/>
    </location>
</feature>
<dbReference type="EMBL" id="WITJ01000024">
    <property type="protein sequence ID" value="MQW40589.1"/>
    <property type="molecule type" value="Genomic_DNA"/>
</dbReference>
<dbReference type="RefSeq" id="WP_153497213.1">
    <property type="nucleotide sequence ID" value="NZ_CAXYUY010000024.1"/>
</dbReference>
<evidence type="ECO:0000256" key="1">
    <source>
        <dbReference type="SAM" id="Phobius"/>
    </source>
</evidence>
<sequence>MMKKISKFTTLLIAFVLLVLLTAIYIFMWLFFGETAGQSTLFALLKSVDWPYFGVIFGSTTVYFLLLDLLSVFLVKHLRKGTLSGNFWTRYRRVHLTYLLLTIFLTIAISAPSSLMNTFTAIVSISVLVSNFTKPVDK</sequence>
<accession>A0A7X1ZA06</accession>
<keyword evidence="1" id="KW-0472">Membrane</keyword>
<keyword evidence="1" id="KW-1133">Transmembrane helix</keyword>
<organism evidence="2 3">
    <name type="scientific">Lactococcus hircilactis</name>
    <dbReference type="NCBI Taxonomy" id="1494462"/>
    <lineage>
        <taxon>Bacteria</taxon>
        <taxon>Bacillati</taxon>
        <taxon>Bacillota</taxon>
        <taxon>Bacilli</taxon>
        <taxon>Lactobacillales</taxon>
        <taxon>Streptococcaceae</taxon>
        <taxon>Lactococcus</taxon>
    </lineage>
</organism>
<dbReference type="Proteomes" id="UP000439550">
    <property type="component" value="Unassembled WGS sequence"/>
</dbReference>
<feature type="transmembrane region" description="Helical" evidence="1">
    <location>
        <begin position="52"/>
        <end position="75"/>
    </location>
</feature>
<feature type="transmembrane region" description="Helical" evidence="1">
    <location>
        <begin position="12"/>
        <end position="32"/>
    </location>
</feature>
<proteinExistence type="predicted"/>